<evidence type="ECO:0000313" key="1">
    <source>
        <dbReference type="EMBL" id="MCZ2720442.1"/>
    </source>
</evidence>
<comment type="caution">
    <text evidence="1">The sequence shown here is derived from an EMBL/GenBank/DDBJ whole genome shotgun (WGS) entry which is preliminary data.</text>
</comment>
<name>A0ABT4JQ01_9GAMM</name>
<sequence>MNEAYLEIVELDNGDIVLRPVNTDENETSEPLAVLTISDDTKAFLQNRYFDLAKCMFHAGIDFVYSEDFREMTDDDQDILDEFESHLDISSTLH</sequence>
<dbReference type="Proteomes" id="UP001149719">
    <property type="component" value="Unassembled WGS sequence"/>
</dbReference>
<gene>
    <name evidence="1" type="ORF">O1D97_01965</name>
</gene>
<organism evidence="1 2">
    <name type="scientific">Marinomonas phaeophyticola</name>
    <dbReference type="NCBI Taxonomy" id="3004091"/>
    <lineage>
        <taxon>Bacteria</taxon>
        <taxon>Pseudomonadati</taxon>
        <taxon>Pseudomonadota</taxon>
        <taxon>Gammaproteobacteria</taxon>
        <taxon>Oceanospirillales</taxon>
        <taxon>Oceanospirillaceae</taxon>
        <taxon>Marinomonas</taxon>
    </lineage>
</organism>
<dbReference type="RefSeq" id="WP_269122337.1">
    <property type="nucleotide sequence ID" value="NZ_JAPUBN010000006.1"/>
</dbReference>
<protein>
    <submittedName>
        <fullName evidence="1">Uncharacterized protein</fullName>
    </submittedName>
</protein>
<proteinExistence type="predicted"/>
<dbReference type="EMBL" id="JAPUBN010000006">
    <property type="protein sequence ID" value="MCZ2720442.1"/>
    <property type="molecule type" value="Genomic_DNA"/>
</dbReference>
<reference evidence="1" key="1">
    <citation type="submission" date="2022-12" db="EMBL/GenBank/DDBJ databases">
        <title>Marinomonas 15G1-11 sp. nov, isolated from marine algae.</title>
        <authorList>
            <person name="Butt M."/>
            <person name="Choi D.G."/>
            <person name="Kim J.M."/>
            <person name="Lee J.K."/>
            <person name="Baek J.H."/>
            <person name="Jeon C.O."/>
        </authorList>
    </citation>
    <scope>NUCLEOTIDE SEQUENCE</scope>
    <source>
        <strain evidence="1">15G1-11</strain>
    </source>
</reference>
<keyword evidence="2" id="KW-1185">Reference proteome</keyword>
<evidence type="ECO:0000313" key="2">
    <source>
        <dbReference type="Proteomes" id="UP001149719"/>
    </source>
</evidence>
<accession>A0ABT4JQ01</accession>